<dbReference type="Proteomes" id="UP000018688">
    <property type="component" value="Unassembled WGS sequence"/>
</dbReference>
<protein>
    <submittedName>
        <fullName evidence="1">Uncharacterized protein</fullName>
    </submittedName>
</protein>
<dbReference type="AlphaFoldDB" id="V8CEP8"/>
<gene>
    <name evidence="1" type="ORF">HMPREF2087_01672</name>
</gene>
<keyword evidence="2" id="KW-1185">Reference proteome</keyword>
<dbReference type="HOGENOM" id="CLU_3328648_0_0_7"/>
<name>V8CEP8_9HELI</name>
<reference evidence="1 2" key="1">
    <citation type="submission" date="2013-10" db="EMBL/GenBank/DDBJ databases">
        <title>The Genome Sequence of Helicobacter canis NCTC 12740.</title>
        <authorList>
            <consortium name="The Broad Institute Genomics Platform"/>
            <person name="Earl A."/>
            <person name="Fox J.G."/>
            <person name="Shen Z."/>
            <person name="Young S.K."/>
            <person name="Zeng Q."/>
            <person name="Gargeya S."/>
            <person name="Fitzgerald M."/>
            <person name="Abouelleil A."/>
            <person name="Alvarado L."/>
            <person name="Chapman S.B."/>
            <person name="Gainer-Dewar J."/>
            <person name="Goldberg J."/>
            <person name="Griggs A."/>
            <person name="Gujja S."/>
            <person name="Hansen M."/>
            <person name="Howarth C."/>
            <person name="Imamovic A."/>
            <person name="Ireland A."/>
            <person name="Larimer J."/>
            <person name="McCowan C."/>
            <person name="Murphy C."/>
            <person name="Pearson M."/>
            <person name="Poon T.W."/>
            <person name="Priest M."/>
            <person name="Roberts A."/>
            <person name="Saif S."/>
            <person name="Shea T."/>
            <person name="Sykes S."/>
            <person name="Wortman J."/>
            <person name="Nusbaum C."/>
            <person name="Birren B."/>
        </authorList>
    </citation>
    <scope>NUCLEOTIDE SEQUENCE [LARGE SCALE GENOMIC DNA]</scope>
    <source>
        <strain evidence="1 2">NCTC 12740</strain>
    </source>
</reference>
<evidence type="ECO:0000313" key="2">
    <source>
        <dbReference type="Proteomes" id="UP000018688"/>
    </source>
</evidence>
<comment type="caution">
    <text evidence="1">The sequence shown here is derived from an EMBL/GenBank/DDBJ whole genome shotgun (WGS) entry which is preliminary data.</text>
</comment>
<evidence type="ECO:0000313" key="1">
    <source>
        <dbReference type="EMBL" id="ETD25839.1"/>
    </source>
</evidence>
<dbReference type="PATRIC" id="fig|1357399.3.peg.1755"/>
<organism evidence="1 2">
    <name type="scientific">Helicobacter canis NCTC 12740</name>
    <dbReference type="NCBI Taxonomy" id="1357399"/>
    <lineage>
        <taxon>Bacteria</taxon>
        <taxon>Pseudomonadati</taxon>
        <taxon>Campylobacterota</taxon>
        <taxon>Epsilonproteobacteria</taxon>
        <taxon>Campylobacterales</taxon>
        <taxon>Helicobacteraceae</taxon>
        <taxon>Helicobacter</taxon>
    </lineage>
</organism>
<sequence>MAVLHDVLNNSDYMLDLCADKSLTMADLDSSSVFICRC</sequence>
<accession>V8CEP8</accession>
<dbReference type="STRING" id="1357399.HMPREF2087_01672"/>
<dbReference type="EMBL" id="AZJJ01000007">
    <property type="protein sequence ID" value="ETD25839.1"/>
    <property type="molecule type" value="Genomic_DNA"/>
</dbReference>
<proteinExistence type="predicted"/>